<dbReference type="InterPro" id="IPR006311">
    <property type="entry name" value="TAT_signal"/>
</dbReference>
<accession>A0ABP6RV11</accession>
<protein>
    <submittedName>
        <fullName evidence="6">Lipase</fullName>
    </submittedName>
</protein>
<evidence type="ECO:0000256" key="4">
    <source>
        <dbReference type="SAM" id="SignalP"/>
    </source>
</evidence>
<feature type="domain" description="PET hydrolase/cutinase-like" evidence="5">
    <location>
        <begin position="34"/>
        <end position="292"/>
    </location>
</feature>
<dbReference type="PANTHER" id="PTHR22946:SF9">
    <property type="entry name" value="POLYKETIDE TRANSFERASE AF380"/>
    <property type="match status" value="1"/>
</dbReference>
<dbReference type="PROSITE" id="PS51318">
    <property type="entry name" value="TAT"/>
    <property type="match status" value="1"/>
</dbReference>
<gene>
    <name evidence="6" type="ORF">GCM10020366_35960</name>
</gene>
<keyword evidence="4" id="KW-0732">Signal</keyword>
<feature type="region of interest" description="Disordered" evidence="3">
    <location>
        <begin position="34"/>
        <end position="54"/>
    </location>
</feature>
<dbReference type="PANTHER" id="PTHR22946">
    <property type="entry name" value="DIENELACTONE HYDROLASE DOMAIN-CONTAINING PROTEIN-RELATED"/>
    <property type="match status" value="1"/>
</dbReference>
<evidence type="ECO:0000259" key="5">
    <source>
        <dbReference type="Pfam" id="PF12740"/>
    </source>
</evidence>
<evidence type="ECO:0000256" key="2">
    <source>
        <dbReference type="ARBA" id="ARBA00022801"/>
    </source>
</evidence>
<evidence type="ECO:0000313" key="7">
    <source>
        <dbReference type="Proteomes" id="UP001500483"/>
    </source>
</evidence>
<dbReference type="EMBL" id="BAAAYK010000038">
    <property type="protein sequence ID" value="GAA3359539.1"/>
    <property type="molecule type" value="Genomic_DNA"/>
</dbReference>
<comment type="caution">
    <text evidence="6">The sequence shown here is derived from an EMBL/GenBank/DDBJ whole genome shotgun (WGS) entry which is preliminary data.</text>
</comment>
<dbReference type="RefSeq" id="WP_344928025.1">
    <property type="nucleotide sequence ID" value="NZ_BAAAYK010000038.1"/>
</dbReference>
<dbReference type="Proteomes" id="UP001500483">
    <property type="component" value="Unassembled WGS sequence"/>
</dbReference>
<dbReference type="SUPFAM" id="SSF53474">
    <property type="entry name" value="alpha/beta-Hydrolases"/>
    <property type="match status" value="1"/>
</dbReference>
<evidence type="ECO:0000256" key="3">
    <source>
        <dbReference type="SAM" id="MobiDB-lite"/>
    </source>
</evidence>
<dbReference type="Gene3D" id="3.40.50.1820">
    <property type="entry name" value="alpha/beta hydrolase"/>
    <property type="match status" value="1"/>
</dbReference>
<reference evidence="7" key="1">
    <citation type="journal article" date="2019" name="Int. J. Syst. Evol. Microbiol.">
        <title>The Global Catalogue of Microorganisms (GCM) 10K type strain sequencing project: providing services to taxonomists for standard genome sequencing and annotation.</title>
        <authorList>
            <consortium name="The Broad Institute Genomics Platform"/>
            <consortium name="The Broad Institute Genome Sequencing Center for Infectious Disease"/>
            <person name="Wu L."/>
            <person name="Ma J."/>
        </authorList>
    </citation>
    <scope>NUCLEOTIDE SEQUENCE [LARGE SCALE GENOMIC DNA]</scope>
    <source>
        <strain evidence="7">JCM 9687</strain>
    </source>
</reference>
<keyword evidence="2" id="KW-0378">Hydrolase</keyword>
<sequence length="294" mass="31088">MTATPPPPHRGRRTLIALAAMLGLLAGGSPVARAADDSFQRGPDPTDESLAAPLGPFDIARDVVPRSAVDGFGGGTIYYPTDTSEGTFGAVAVSPGYTGDQSSMAWYGPRLASQGFVVFTIDTLTPTDQPDSRGRQLLAALDHLTADSAVRDRVDADRLGVVGHSMGGGGSLEAVVADPDLRAAIPLTPWHTRKDWSGVRTPTLIIGAERDSVAPVRSHAEPFYESLPGEPDKAYLELAGAGHLAPNTANTTIAKTGIAWLKRFLDEDTRYERFLCPPPSGPEIAEYRDTCPIG</sequence>
<feature type="signal peptide" evidence="4">
    <location>
        <begin position="1"/>
        <end position="34"/>
    </location>
</feature>
<evidence type="ECO:0000256" key="1">
    <source>
        <dbReference type="ARBA" id="ARBA00008645"/>
    </source>
</evidence>
<dbReference type="InterPro" id="IPR041127">
    <property type="entry name" value="PET_hydrolase/cutinase-like"/>
</dbReference>
<feature type="chain" id="PRO_5046454545" evidence="4">
    <location>
        <begin position="35"/>
        <end position="294"/>
    </location>
</feature>
<dbReference type="InterPro" id="IPR029058">
    <property type="entry name" value="AB_hydrolase_fold"/>
</dbReference>
<proteinExistence type="inferred from homology"/>
<dbReference type="Pfam" id="PF12740">
    <property type="entry name" value="PETase"/>
    <property type="match status" value="1"/>
</dbReference>
<name>A0ABP6RV11_9PSEU</name>
<organism evidence="6 7">
    <name type="scientific">Saccharopolyspora gregorii</name>
    <dbReference type="NCBI Taxonomy" id="33914"/>
    <lineage>
        <taxon>Bacteria</taxon>
        <taxon>Bacillati</taxon>
        <taxon>Actinomycetota</taxon>
        <taxon>Actinomycetes</taxon>
        <taxon>Pseudonocardiales</taxon>
        <taxon>Pseudonocardiaceae</taxon>
        <taxon>Saccharopolyspora</taxon>
    </lineage>
</organism>
<evidence type="ECO:0000313" key="6">
    <source>
        <dbReference type="EMBL" id="GAA3359539.1"/>
    </source>
</evidence>
<keyword evidence="7" id="KW-1185">Reference proteome</keyword>
<comment type="similarity">
    <text evidence="1">Belongs to the AB hydrolase superfamily.</text>
</comment>
<dbReference type="InterPro" id="IPR050261">
    <property type="entry name" value="FrsA_esterase"/>
</dbReference>